<feature type="transmembrane region" description="Helical" evidence="8">
    <location>
        <begin position="208"/>
        <end position="228"/>
    </location>
</feature>
<feature type="transmembrane region" description="Helical" evidence="8">
    <location>
        <begin position="249"/>
        <end position="265"/>
    </location>
</feature>
<evidence type="ECO:0000313" key="10">
    <source>
        <dbReference type="EMBL" id="PIV64415.1"/>
    </source>
</evidence>
<dbReference type="GO" id="GO:0015105">
    <property type="term" value="F:arsenite transmembrane transporter activity"/>
    <property type="evidence" value="ECO:0007669"/>
    <property type="project" value="InterPro"/>
</dbReference>
<keyword evidence="7 8" id="KW-0472">Membrane</keyword>
<feature type="transmembrane region" description="Helical" evidence="8">
    <location>
        <begin position="121"/>
        <end position="151"/>
    </location>
</feature>
<name>A0A2M7E9P1_9BACT</name>
<feature type="transmembrane region" description="Helical" evidence="8">
    <location>
        <begin position="86"/>
        <end position="109"/>
    </location>
</feature>
<feature type="transmembrane region" description="Helical" evidence="8">
    <location>
        <begin position="302"/>
        <end position="322"/>
    </location>
</feature>
<dbReference type="EMBL" id="PETL01000113">
    <property type="protein sequence ID" value="PIV64415.1"/>
    <property type="molecule type" value="Genomic_DNA"/>
</dbReference>
<keyword evidence="6 8" id="KW-1133">Transmembrane helix</keyword>
<protein>
    <submittedName>
        <fullName evidence="10">Arsenic transporter</fullName>
    </submittedName>
</protein>
<proteinExistence type="inferred from homology"/>
<feature type="transmembrane region" description="Helical" evidence="8">
    <location>
        <begin position="342"/>
        <end position="359"/>
    </location>
</feature>
<evidence type="ECO:0000259" key="9">
    <source>
        <dbReference type="Pfam" id="PF03600"/>
    </source>
</evidence>
<evidence type="ECO:0000256" key="3">
    <source>
        <dbReference type="ARBA" id="ARBA00022448"/>
    </source>
</evidence>
<comment type="subcellular location">
    <subcellularLocation>
        <location evidence="1">Cell membrane</location>
        <topology evidence="1">Multi-pass membrane protein</topology>
    </subcellularLocation>
</comment>
<keyword evidence="5 8" id="KW-0812">Transmembrane</keyword>
<comment type="similarity">
    <text evidence="2">Belongs to the CitM (TC 2.A.11) transporter family.</text>
</comment>
<feature type="transmembrane region" description="Helical" evidence="8">
    <location>
        <begin position="22"/>
        <end position="47"/>
    </location>
</feature>
<evidence type="ECO:0000256" key="6">
    <source>
        <dbReference type="ARBA" id="ARBA00022989"/>
    </source>
</evidence>
<feature type="transmembrane region" description="Helical" evidence="8">
    <location>
        <begin position="271"/>
        <end position="290"/>
    </location>
</feature>
<dbReference type="Proteomes" id="UP000228886">
    <property type="component" value="Unassembled WGS sequence"/>
</dbReference>
<feature type="domain" description="Citrate transporter-like" evidence="9">
    <location>
        <begin position="61"/>
        <end position="393"/>
    </location>
</feature>
<evidence type="ECO:0000256" key="4">
    <source>
        <dbReference type="ARBA" id="ARBA00022475"/>
    </source>
</evidence>
<accession>A0A2M7E9P1</accession>
<evidence type="ECO:0000256" key="2">
    <source>
        <dbReference type="ARBA" id="ARBA00009843"/>
    </source>
</evidence>
<dbReference type="GO" id="GO:0005886">
    <property type="term" value="C:plasma membrane"/>
    <property type="evidence" value="ECO:0007669"/>
    <property type="project" value="UniProtKB-SubCell"/>
</dbReference>
<reference evidence="11" key="1">
    <citation type="submission" date="2017-09" db="EMBL/GenBank/DDBJ databases">
        <title>Depth-based differentiation of microbial function through sediment-hosted aquifers and enrichment of novel symbionts in the deep terrestrial subsurface.</title>
        <authorList>
            <person name="Probst A.J."/>
            <person name="Ladd B."/>
            <person name="Jarett J.K."/>
            <person name="Geller-Mcgrath D.E."/>
            <person name="Sieber C.M.K."/>
            <person name="Emerson J.B."/>
            <person name="Anantharaman K."/>
            <person name="Thomas B.C."/>
            <person name="Malmstrom R."/>
            <person name="Stieglmeier M."/>
            <person name="Klingl A."/>
            <person name="Woyke T."/>
            <person name="Ryan C.M."/>
            <person name="Banfield J.F."/>
        </authorList>
    </citation>
    <scope>NUCLEOTIDE SEQUENCE [LARGE SCALE GENOMIC DNA]</scope>
</reference>
<comment type="caution">
    <text evidence="10">The sequence shown here is derived from an EMBL/GenBank/DDBJ whole genome shotgun (WGS) entry which is preliminary data.</text>
</comment>
<feature type="transmembrane region" description="Helical" evidence="8">
    <location>
        <begin position="427"/>
        <end position="450"/>
    </location>
</feature>
<organism evidence="10 11">
    <name type="scientific">bacterium (Candidatus Ratteibacteria) CG01_land_8_20_14_3_00_40_19</name>
    <dbReference type="NCBI Taxonomy" id="2014290"/>
    <lineage>
        <taxon>Bacteria</taxon>
        <taxon>Candidatus Ratteibacteria</taxon>
    </lineage>
</organism>
<dbReference type="AlphaFoldDB" id="A0A2M7E9P1"/>
<keyword evidence="3" id="KW-0813">Transport</keyword>
<evidence type="ECO:0000256" key="1">
    <source>
        <dbReference type="ARBA" id="ARBA00004651"/>
    </source>
</evidence>
<dbReference type="PANTHER" id="PTHR43568:SF1">
    <property type="entry name" value="P PROTEIN"/>
    <property type="match status" value="1"/>
</dbReference>
<dbReference type="PANTHER" id="PTHR43568">
    <property type="entry name" value="P PROTEIN"/>
    <property type="match status" value="1"/>
</dbReference>
<dbReference type="InterPro" id="IPR000802">
    <property type="entry name" value="Arsenical_pump_ArsB"/>
</dbReference>
<dbReference type="Pfam" id="PF03600">
    <property type="entry name" value="CitMHS"/>
    <property type="match status" value="1"/>
</dbReference>
<gene>
    <name evidence="10" type="ORF">COS11_02290</name>
</gene>
<feature type="transmembrane region" description="Helical" evidence="8">
    <location>
        <begin position="390"/>
        <end position="415"/>
    </location>
</feature>
<dbReference type="PRINTS" id="PR00758">
    <property type="entry name" value="ARSENICPUMP"/>
</dbReference>
<evidence type="ECO:0000313" key="11">
    <source>
        <dbReference type="Proteomes" id="UP000228886"/>
    </source>
</evidence>
<dbReference type="InterPro" id="IPR004680">
    <property type="entry name" value="Cit_transptr-like_dom"/>
</dbReference>
<keyword evidence="4" id="KW-1003">Cell membrane</keyword>
<sequence>MVLGRSYCRCNYYRDGMVGSGVLIYLPMKYIAITIFLICYVFISYFMNRQKYKFVLLSLYLGVAVLFLTSTINFPQAVSCININVLGVFLGTMVLSSLFIHSGVPAYLASTLVDKSKNIGMAILLVCGLSGFISSFTENVATVLIVAPIALEIARAININPVSLLIGVSLSANLQGVATMIGDSPSIILAMQSGMNFNDFFWMKGHPGIFFAVELGALGALTVLWIIFKKHRQKPKKIEIIKPKTWIPALFMFLMVLSLVFSSFIKNRHPYSVAIICMSWAFLGLFWHELKHRESISLVKNLDWQTFFFLIGVFILVGSLIYNGVVNDIAKYISSISGKNAFFAYMLIVWISVLASAFVDNIPYTIAMIPVAKIVAGNLGMPMYPFLFGLLIGTCLGGNITPIGAACNMVTVGILRKQGFKVRFNEFVKMGLPFTVIAVLAGSLFVWFIWNRPFL</sequence>
<dbReference type="InterPro" id="IPR051475">
    <property type="entry name" value="Diverse_Ion_Transporter"/>
</dbReference>
<evidence type="ECO:0000256" key="5">
    <source>
        <dbReference type="ARBA" id="ARBA00022692"/>
    </source>
</evidence>
<feature type="transmembrane region" description="Helical" evidence="8">
    <location>
        <begin position="54"/>
        <end position="74"/>
    </location>
</feature>
<evidence type="ECO:0000256" key="7">
    <source>
        <dbReference type="ARBA" id="ARBA00023136"/>
    </source>
</evidence>
<evidence type="ECO:0000256" key="8">
    <source>
        <dbReference type="SAM" id="Phobius"/>
    </source>
</evidence>